<feature type="region of interest" description="Disordered" evidence="1">
    <location>
        <begin position="560"/>
        <end position="635"/>
    </location>
</feature>
<evidence type="ECO:0000313" key="3">
    <source>
        <dbReference type="EnsemblProtists" id="EOD10023"/>
    </source>
</evidence>
<dbReference type="Gene3D" id="2.170.270.10">
    <property type="entry name" value="SET domain"/>
    <property type="match status" value="1"/>
</dbReference>
<dbReference type="PROSITE" id="PS50280">
    <property type="entry name" value="SET"/>
    <property type="match status" value="1"/>
</dbReference>
<organism evidence="3 4">
    <name type="scientific">Emiliania huxleyi (strain CCMP1516)</name>
    <dbReference type="NCBI Taxonomy" id="280463"/>
    <lineage>
        <taxon>Eukaryota</taxon>
        <taxon>Haptista</taxon>
        <taxon>Haptophyta</taxon>
        <taxon>Prymnesiophyceae</taxon>
        <taxon>Isochrysidales</taxon>
        <taxon>Noelaerhabdaceae</taxon>
        <taxon>Emiliania</taxon>
    </lineage>
</organism>
<dbReference type="HOGENOM" id="CLU_431150_0_0_1"/>
<dbReference type="InterPro" id="IPR046341">
    <property type="entry name" value="SET_dom_sf"/>
</dbReference>
<feature type="compositionally biased region" description="Low complexity" evidence="1">
    <location>
        <begin position="573"/>
        <end position="590"/>
    </location>
</feature>
<feature type="region of interest" description="Disordered" evidence="1">
    <location>
        <begin position="1"/>
        <end position="57"/>
    </location>
</feature>
<keyword evidence="4" id="KW-1185">Reference proteome</keyword>
<accession>A0A0D3IFI8</accession>
<dbReference type="GeneID" id="17256143"/>
<dbReference type="Proteomes" id="UP000013827">
    <property type="component" value="Unassembled WGS sequence"/>
</dbReference>
<dbReference type="RefSeq" id="XP_005762452.1">
    <property type="nucleotide sequence ID" value="XM_005762395.1"/>
</dbReference>
<feature type="compositionally biased region" description="Acidic residues" evidence="1">
    <location>
        <begin position="607"/>
        <end position="622"/>
    </location>
</feature>
<dbReference type="EnsemblProtists" id="EOD10023">
    <property type="protein sequence ID" value="EOD10023"/>
    <property type="gene ID" value="EMIHUDRAFT_216165"/>
</dbReference>
<dbReference type="AlphaFoldDB" id="A0A0D3IFI8"/>
<dbReference type="InterPro" id="IPR001214">
    <property type="entry name" value="SET_dom"/>
</dbReference>
<sequence length="635" mass="65853">MSRPSRRASATVTYREPTEDDVFRDPEPSEVAAAERRAAKRARSASPVEVEGRGAKRRTGKESLLDALFVNHAEVEGAPDFVYSLGGADAGGAEADRILGEVESDQTMIRLTSQFSGCRRIVLFSTGRHGVKAVAAAVIELHLGGASTGGVLEVPILASARSSRAQGHGSLLTALIVELASSRLASPAQGIVPPGSQGAVALLVSSTDEARRFWLGQGCTTIPQCAQQVAAAVRGLLQRAGQRFGQQHATLMARSLPDARVLPPGPDGEAAGAPAVRGALVGAAVERTAGRVPHSGGLSCAKAAEAAGYRDVPPAGSFSLVDGKRVPALAPGAAEADGAAPATLPLGRLQAFPVSSPVSGSSTWGAPGWGVRSLAPIKAGQAVVEVCGRWRGEAEYDRLLPLERSHVLRLDERARSLLLQSGGGERGWLDLREEGSIARIVRESEEAPNLELVTYPDPSAHAPPPPESCFRLYLVAKHDIPPLAELIWERPAPGADREVEVRISDAELEGARYEALSAIDPARFAGLTTSAPPADGCVKLDKAGRPHQPVYQPIKHATGALPAADASRDSEPAEAAPAAHAAKAEPLAAENGEHASPSAVMAKVEVECEPESSDEAGAEEEGAGGAEGGDSMDSQ</sequence>
<feature type="compositionally biased region" description="Basic and acidic residues" evidence="1">
    <location>
        <begin position="21"/>
        <end position="37"/>
    </location>
</feature>
<dbReference type="SUPFAM" id="SSF82199">
    <property type="entry name" value="SET domain"/>
    <property type="match status" value="1"/>
</dbReference>
<evidence type="ECO:0000256" key="1">
    <source>
        <dbReference type="SAM" id="MobiDB-lite"/>
    </source>
</evidence>
<dbReference type="PaxDb" id="2903-EOD10023"/>
<proteinExistence type="predicted"/>
<evidence type="ECO:0000259" key="2">
    <source>
        <dbReference type="PROSITE" id="PS50280"/>
    </source>
</evidence>
<reference evidence="4" key="1">
    <citation type="journal article" date="2013" name="Nature">
        <title>Pan genome of the phytoplankton Emiliania underpins its global distribution.</title>
        <authorList>
            <person name="Read B.A."/>
            <person name="Kegel J."/>
            <person name="Klute M.J."/>
            <person name="Kuo A."/>
            <person name="Lefebvre S.C."/>
            <person name="Maumus F."/>
            <person name="Mayer C."/>
            <person name="Miller J."/>
            <person name="Monier A."/>
            <person name="Salamov A."/>
            <person name="Young J."/>
            <person name="Aguilar M."/>
            <person name="Claverie J.M."/>
            <person name="Frickenhaus S."/>
            <person name="Gonzalez K."/>
            <person name="Herman E.K."/>
            <person name="Lin Y.C."/>
            <person name="Napier J."/>
            <person name="Ogata H."/>
            <person name="Sarno A.F."/>
            <person name="Shmutz J."/>
            <person name="Schroeder D."/>
            <person name="de Vargas C."/>
            <person name="Verret F."/>
            <person name="von Dassow P."/>
            <person name="Valentin K."/>
            <person name="Van de Peer Y."/>
            <person name="Wheeler G."/>
            <person name="Dacks J.B."/>
            <person name="Delwiche C.F."/>
            <person name="Dyhrman S.T."/>
            <person name="Glockner G."/>
            <person name="John U."/>
            <person name="Richards T."/>
            <person name="Worden A.Z."/>
            <person name="Zhang X."/>
            <person name="Grigoriev I.V."/>
            <person name="Allen A.E."/>
            <person name="Bidle K."/>
            <person name="Borodovsky M."/>
            <person name="Bowler C."/>
            <person name="Brownlee C."/>
            <person name="Cock J.M."/>
            <person name="Elias M."/>
            <person name="Gladyshev V.N."/>
            <person name="Groth M."/>
            <person name="Guda C."/>
            <person name="Hadaegh A."/>
            <person name="Iglesias-Rodriguez M.D."/>
            <person name="Jenkins J."/>
            <person name="Jones B.M."/>
            <person name="Lawson T."/>
            <person name="Leese F."/>
            <person name="Lindquist E."/>
            <person name="Lobanov A."/>
            <person name="Lomsadze A."/>
            <person name="Malik S.B."/>
            <person name="Marsh M.E."/>
            <person name="Mackinder L."/>
            <person name="Mock T."/>
            <person name="Mueller-Roeber B."/>
            <person name="Pagarete A."/>
            <person name="Parker M."/>
            <person name="Probert I."/>
            <person name="Quesneville H."/>
            <person name="Raines C."/>
            <person name="Rensing S.A."/>
            <person name="Riano-Pachon D.M."/>
            <person name="Richier S."/>
            <person name="Rokitta S."/>
            <person name="Shiraiwa Y."/>
            <person name="Soanes D.M."/>
            <person name="van der Giezen M."/>
            <person name="Wahlund T.M."/>
            <person name="Williams B."/>
            <person name="Wilson W."/>
            <person name="Wolfe G."/>
            <person name="Wurch L.L."/>
        </authorList>
    </citation>
    <scope>NUCLEOTIDE SEQUENCE</scope>
</reference>
<name>A0A0D3IFI8_EMIH1</name>
<reference evidence="3" key="2">
    <citation type="submission" date="2024-10" db="UniProtKB">
        <authorList>
            <consortium name="EnsemblProtists"/>
        </authorList>
    </citation>
    <scope>IDENTIFICATION</scope>
</reference>
<evidence type="ECO:0000313" key="4">
    <source>
        <dbReference type="Proteomes" id="UP000013827"/>
    </source>
</evidence>
<protein>
    <recommendedName>
        <fullName evidence="2">SET domain-containing protein</fullName>
    </recommendedName>
</protein>
<feature type="domain" description="SET" evidence="2">
    <location>
        <begin position="356"/>
        <end position="491"/>
    </location>
</feature>
<dbReference type="KEGG" id="ehx:EMIHUDRAFT_216165"/>